<dbReference type="KEGG" id="spu:753887"/>
<proteinExistence type="predicted"/>
<keyword evidence="2" id="KW-1185">Reference proteome</keyword>
<accession>A0A7M7G0M3</accession>
<dbReference type="AlphaFoldDB" id="A0A7M7G0M3"/>
<protein>
    <submittedName>
        <fullName evidence="1">Uncharacterized protein</fullName>
    </submittedName>
</protein>
<name>A0A7M7G0M3_STRPU</name>
<dbReference type="EnsemblMetazoa" id="XM_001177344">
    <property type="protein sequence ID" value="XP_001177344"/>
    <property type="gene ID" value="LOC753887"/>
</dbReference>
<evidence type="ECO:0000313" key="2">
    <source>
        <dbReference type="Proteomes" id="UP000007110"/>
    </source>
</evidence>
<organism evidence="1 2">
    <name type="scientific">Strongylocentrotus purpuratus</name>
    <name type="common">Purple sea urchin</name>
    <dbReference type="NCBI Taxonomy" id="7668"/>
    <lineage>
        <taxon>Eukaryota</taxon>
        <taxon>Metazoa</taxon>
        <taxon>Echinodermata</taxon>
        <taxon>Eleutherozoa</taxon>
        <taxon>Echinozoa</taxon>
        <taxon>Echinoidea</taxon>
        <taxon>Euechinoidea</taxon>
        <taxon>Echinacea</taxon>
        <taxon>Camarodonta</taxon>
        <taxon>Echinidea</taxon>
        <taxon>Strongylocentrotidae</taxon>
        <taxon>Strongylocentrotus</taxon>
    </lineage>
</organism>
<dbReference type="InParanoid" id="A0A7M7G0M3"/>
<reference evidence="2" key="1">
    <citation type="submission" date="2015-02" db="EMBL/GenBank/DDBJ databases">
        <title>Genome sequencing for Strongylocentrotus purpuratus.</title>
        <authorList>
            <person name="Murali S."/>
            <person name="Liu Y."/>
            <person name="Vee V."/>
            <person name="English A."/>
            <person name="Wang M."/>
            <person name="Skinner E."/>
            <person name="Han Y."/>
            <person name="Muzny D.M."/>
            <person name="Worley K.C."/>
            <person name="Gibbs R.A."/>
        </authorList>
    </citation>
    <scope>NUCLEOTIDE SEQUENCE</scope>
</reference>
<sequence>MRHASPCRFTSGSSADLTKFWMDWVPGHVEEPPSEPWRFHNIDSSSVLRIFLCLVQLRPSPTFKSSISPSGIRMDVPVISESRSDASFRNFTSWVSWANVAPPLVKSRACSNVSERCLNVDGAH</sequence>
<dbReference type="GeneID" id="753887"/>
<dbReference type="RefSeq" id="XP_001177344.2">
    <property type="nucleotide sequence ID" value="XM_001177344.4"/>
</dbReference>
<reference evidence="1" key="2">
    <citation type="submission" date="2021-01" db="UniProtKB">
        <authorList>
            <consortium name="EnsemblMetazoa"/>
        </authorList>
    </citation>
    <scope>IDENTIFICATION</scope>
</reference>
<dbReference type="Proteomes" id="UP000007110">
    <property type="component" value="Unassembled WGS sequence"/>
</dbReference>
<evidence type="ECO:0000313" key="1">
    <source>
        <dbReference type="EnsemblMetazoa" id="XP_001177344"/>
    </source>
</evidence>